<dbReference type="SUPFAM" id="SSF54523">
    <property type="entry name" value="Pili subunits"/>
    <property type="match status" value="1"/>
</dbReference>
<accession>A0A6C1B6M3</accession>
<gene>
    <name evidence="1" type="ORF">G3580_18285</name>
</gene>
<protein>
    <recommendedName>
        <fullName evidence="3">General secretion pathway protein GspJ</fullName>
    </recommendedName>
</protein>
<reference evidence="1 2" key="1">
    <citation type="submission" date="2020-02" db="EMBL/GenBank/DDBJ databases">
        <title>Nitrogenibacter mangrovi gen. nov., sp. nov. isolated from mangrove sediment, a denitrifying betaproteobacterium.</title>
        <authorList>
            <person name="Liao H."/>
            <person name="Tian Y."/>
        </authorList>
    </citation>
    <scope>NUCLEOTIDE SEQUENCE [LARGE SCALE GENOMIC DNA]</scope>
    <source>
        <strain evidence="1 2">M9-3-2</strain>
    </source>
</reference>
<dbReference type="EMBL" id="CP048836">
    <property type="protein sequence ID" value="QID19392.1"/>
    <property type="molecule type" value="Genomic_DNA"/>
</dbReference>
<evidence type="ECO:0008006" key="3">
    <source>
        <dbReference type="Google" id="ProtNLM"/>
    </source>
</evidence>
<dbReference type="InterPro" id="IPR045584">
    <property type="entry name" value="Pilin-like"/>
</dbReference>
<dbReference type="Proteomes" id="UP000501991">
    <property type="component" value="Chromosome"/>
</dbReference>
<sequence length="197" mass="21522">MIEVLLAIAVGSMLLALSTQLVVQIRDGWIRSNELDGQLEQVRLAATVLPRLLASAVPRSKRGVADGLQGSSSSVEFRAIPPQSAMELGRVRVKLFSESDDNGGFRLLLSISNNHGQPIGKPARWPIAENLRDVKFSYADAEGRFTPSWSPDEARLPELVRIVAHSRDGPTLNISVRPRVRVPFDCVIDSVSLSCRG</sequence>
<dbReference type="KEGG" id="azq:G3580_18285"/>
<name>A0A6C1B6M3_9RHOO</name>
<keyword evidence="2" id="KW-1185">Reference proteome</keyword>
<dbReference type="AlphaFoldDB" id="A0A6C1B6M3"/>
<evidence type="ECO:0000313" key="1">
    <source>
        <dbReference type="EMBL" id="QID19392.1"/>
    </source>
</evidence>
<organism evidence="1 2">
    <name type="scientific">Nitrogeniibacter mangrovi</name>
    <dbReference type="NCBI Taxonomy" id="2016596"/>
    <lineage>
        <taxon>Bacteria</taxon>
        <taxon>Pseudomonadati</taxon>
        <taxon>Pseudomonadota</taxon>
        <taxon>Betaproteobacteria</taxon>
        <taxon>Rhodocyclales</taxon>
        <taxon>Zoogloeaceae</taxon>
        <taxon>Nitrogeniibacter</taxon>
    </lineage>
</organism>
<evidence type="ECO:0000313" key="2">
    <source>
        <dbReference type="Proteomes" id="UP000501991"/>
    </source>
</evidence>
<proteinExistence type="predicted"/>